<dbReference type="InterPro" id="IPR007990">
    <property type="entry name" value="PIP"/>
</dbReference>
<feature type="signal peptide" evidence="11">
    <location>
        <begin position="1"/>
        <end position="28"/>
    </location>
</feature>
<dbReference type="FunFam" id="2.60.40.10:FF:001572">
    <property type="entry name" value="Prolactin-inducible protein homolog"/>
    <property type="match status" value="1"/>
</dbReference>
<sequence>MRLFQLLFRAGPAALLLVLYLQLGSNKAQENTPRIIILDFQLSRAEDETQEVTADLKVKTELKECMVVKAFLSSNIYIEGGFSFKYTACLCEENPRRFFWDFKTNSSAQIAAVVDIVRELYICPDDDAVIPIKANRFYTVKTLRAA</sequence>
<keyword evidence="6" id="KW-0873">Pyrrolidone carboxylic acid</keyword>
<dbReference type="PANTHER" id="PTHR15096">
    <property type="entry name" value="PROLACTIN-INDUCIBLE PROTEIN/SEMINAL VESICLE ANTIGEN"/>
    <property type="match status" value="1"/>
</dbReference>
<dbReference type="GO" id="GO:0001580">
    <property type="term" value="P:detection of chemical stimulus involved in sensory perception of bitter taste"/>
    <property type="evidence" value="ECO:0007669"/>
    <property type="project" value="Ensembl"/>
</dbReference>
<evidence type="ECO:0000313" key="13">
    <source>
        <dbReference type="Proteomes" id="UP000233040"/>
    </source>
</evidence>
<feature type="disulfide bond" evidence="9">
    <location>
        <begin position="89"/>
        <end position="123"/>
    </location>
</feature>
<dbReference type="PIRSF" id="PIRSF002572">
    <property type="entry name" value="PIP-GCDFP-15"/>
    <property type="match status" value="1"/>
</dbReference>
<keyword evidence="4 11" id="KW-0732">Signal</keyword>
<dbReference type="GO" id="GO:0002682">
    <property type="term" value="P:regulation of immune system process"/>
    <property type="evidence" value="ECO:0007669"/>
    <property type="project" value="TreeGrafter"/>
</dbReference>
<dbReference type="GeneTree" id="ENSGT00390000002099"/>
<dbReference type="GO" id="GO:0019864">
    <property type="term" value="F:IgG binding"/>
    <property type="evidence" value="ECO:0007669"/>
    <property type="project" value="Ensembl"/>
</dbReference>
<keyword evidence="3 8" id="KW-0964">Secreted</keyword>
<feature type="modified residue" description="Pyrrolidone carboxylic acid" evidence="10">
    <location>
        <position position="29"/>
    </location>
</feature>
<dbReference type="InterPro" id="IPR013783">
    <property type="entry name" value="Ig-like_fold"/>
</dbReference>
<dbReference type="InterPro" id="IPR014756">
    <property type="entry name" value="Ig_E-set"/>
</dbReference>
<accession>A0A2K5QBN5</accession>
<evidence type="ECO:0000256" key="7">
    <source>
        <dbReference type="ARBA" id="ARBA00025932"/>
    </source>
</evidence>
<keyword evidence="13" id="KW-1185">Reference proteome</keyword>
<evidence type="ECO:0000256" key="10">
    <source>
        <dbReference type="PIRSR" id="PIRSR002572-2"/>
    </source>
</evidence>
<evidence type="ECO:0000256" key="9">
    <source>
        <dbReference type="PIRSR" id="PIRSR002572-1"/>
    </source>
</evidence>
<dbReference type="GO" id="GO:0005634">
    <property type="term" value="C:nucleus"/>
    <property type="evidence" value="ECO:0007669"/>
    <property type="project" value="Ensembl"/>
</dbReference>
<dbReference type="Gene3D" id="2.60.40.10">
    <property type="entry name" value="Immunoglobulins"/>
    <property type="match status" value="1"/>
</dbReference>
<reference evidence="12" key="2">
    <citation type="submission" date="2025-09" db="UniProtKB">
        <authorList>
            <consortium name="Ensembl"/>
        </authorList>
    </citation>
    <scope>IDENTIFICATION</scope>
</reference>
<evidence type="ECO:0000256" key="1">
    <source>
        <dbReference type="ARBA" id="ARBA00004613"/>
    </source>
</evidence>
<dbReference type="SUPFAM" id="SSF81296">
    <property type="entry name" value="E set domains"/>
    <property type="match status" value="1"/>
</dbReference>
<comment type="subcellular location">
    <subcellularLocation>
        <location evidence="1 8">Secreted</location>
    </subcellularLocation>
</comment>
<comment type="similarity">
    <text evidence="2 8">Belongs to the PIP family.</text>
</comment>
<evidence type="ECO:0000256" key="5">
    <source>
        <dbReference type="ARBA" id="ARBA00023157"/>
    </source>
</evidence>
<evidence type="ECO:0000256" key="3">
    <source>
        <dbReference type="ARBA" id="ARBA00022525"/>
    </source>
</evidence>
<dbReference type="Proteomes" id="UP000233040">
    <property type="component" value="Unassembled WGS sequence"/>
</dbReference>
<dbReference type="AlphaFoldDB" id="A0A2K5QBN5"/>
<feature type="chain" id="PRO_5014439623" description="Prolactin-inducible protein homolog" evidence="11">
    <location>
        <begin position="29"/>
        <end position="146"/>
    </location>
</feature>
<dbReference type="GO" id="GO:0006508">
    <property type="term" value="P:proteolysis"/>
    <property type="evidence" value="ECO:0007669"/>
    <property type="project" value="Ensembl"/>
</dbReference>
<protein>
    <recommendedName>
        <fullName evidence="8">Prolactin-inducible protein homolog</fullName>
    </recommendedName>
</protein>
<gene>
    <name evidence="12" type="primary">PIP</name>
</gene>
<reference evidence="12" key="1">
    <citation type="submission" date="2025-08" db="UniProtKB">
        <authorList>
            <consortium name="Ensembl"/>
        </authorList>
    </citation>
    <scope>IDENTIFICATION</scope>
</reference>
<dbReference type="GO" id="GO:0042802">
    <property type="term" value="F:identical protein binding"/>
    <property type="evidence" value="ECO:0007669"/>
    <property type="project" value="Ensembl"/>
</dbReference>
<dbReference type="GO" id="GO:0010628">
    <property type="term" value="P:positive regulation of gene expression"/>
    <property type="evidence" value="ECO:0007669"/>
    <property type="project" value="Ensembl"/>
</dbReference>
<dbReference type="STRING" id="9516.ENSCCAP00000013312"/>
<evidence type="ECO:0000313" key="12">
    <source>
        <dbReference type="Ensembl" id="ENSCCAP00000013312.1"/>
    </source>
</evidence>
<dbReference type="Ensembl" id="ENSCCAT00000030743.1">
    <property type="protein sequence ID" value="ENSCCAP00000013312.1"/>
    <property type="gene ID" value="ENSCCAG00000024469.1"/>
</dbReference>
<organism evidence="12 13">
    <name type="scientific">Cebus imitator</name>
    <name type="common">Panamanian white-faced capuchin</name>
    <name type="synonym">Cebus capucinus imitator</name>
    <dbReference type="NCBI Taxonomy" id="2715852"/>
    <lineage>
        <taxon>Eukaryota</taxon>
        <taxon>Metazoa</taxon>
        <taxon>Chordata</taxon>
        <taxon>Craniata</taxon>
        <taxon>Vertebrata</taxon>
        <taxon>Euteleostomi</taxon>
        <taxon>Mammalia</taxon>
        <taxon>Eutheria</taxon>
        <taxon>Euarchontoglires</taxon>
        <taxon>Primates</taxon>
        <taxon>Haplorrhini</taxon>
        <taxon>Platyrrhini</taxon>
        <taxon>Cebidae</taxon>
        <taxon>Cebinae</taxon>
        <taxon>Cebus</taxon>
    </lineage>
</organism>
<evidence type="ECO:0000256" key="2">
    <source>
        <dbReference type="ARBA" id="ARBA00006819"/>
    </source>
</evidence>
<proteinExistence type="inferred from homology"/>
<dbReference type="OMA" id="ECMVIKT"/>
<name>A0A2K5QBN5_CEBIM</name>
<dbReference type="GO" id="GO:0005615">
    <property type="term" value="C:extracellular space"/>
    <property type="evidence" value="ECO:0007669"/>
    <property type="project" value="Ensembl"/>
</dbReference>
<evidence type="ECO:0000256" key="8">
    <source>
        <dbReference type="PIRNR" id="PIRNR002572"/>
    </source>
</evidence>
<comment type="subunit">
    <text evidence="7 8">Monomer. Interacts with AZGP1.</text>
</comment>
<dbReference type="GO" id="GO:0070233">
    <property type="term" value="P:negative regulation of T cell apoptotic process"/>
    <property type="evidence" value="ECO:0007669"/>
    <property type="project" value="Ensembl"/>
</dbReference>
<dbReference type="Pfam" id="PF05326">
    <property type="entry name" value="SVA"/>
    <property type="match status" value="1"/>
</dbReference>
<feature type="disulfide bond" evidence="9">
    <location>
        <begin position="65"/>
        <end position="91"/>
    </location>
</feature>
<keyword evidence="5 9" id="KW-1015">Disulfide bond</keyword>
<evidence type="ECO:0000256" key="6">
    <source>
        <dbReference type="ARBA" id="ARBA00023283"/>
    </source>
</evidence>
<evidence type="ECO:0000256" key="4">
    <source>
        <dbReference type="ARBA" id="ARBA00022729"/>
    </source>
</evidence>
<evidence type="ECO:0000256" key="11">
    <source>
        <dbReference type="SAM" id="SignalP"/>
    </source>
</evidence>
<dbReference type="GO" id="GO:0004190">
    <property type="term" value="F:aspartic-type endopeptidase activity"/>
    <property type="evidence" value="ECO:0007669"/>
    <property type="project" value="Ensembl"/>
</dbReference>
<dbReference type="PANTHER" id="PTHR15096:SF5">
    <property type="entry name" value="PROLACTIN-INDUCIBLE PROTEIN"/>
    <property type="match status" value="1"/>
</dbReference>